<dbReference type="OrthoDB" id="7845843at2"/>
<feature type="domain" description="RNase H type-1" evidence="1">
    <location>
        <begin position="9"/>
        <end position="139"/>
    </location>
</feature>
<dbReference type="Gene3D" id="3.30.420.10">
    <property type="entry name" value="Ribonuclease H-like superfamily/Ribonuclease H"/>
    <property type="match status" value="1"/>
</dbReference>
<reference evidence="2" key="1">
    <citation type="journal article" date="2020" name="mSystems">
        <title>Genome- and Community-Level Interaction Insights into Carbon Utilization and Element Cycling Functions of Hydrothermarchaeota in Hydrothermal Sediment.</title>
        <authorList>
            <person name="Zhou Z."/>
            <person name="Liu Y."/>
            <person name="Xu W."/>
            <person name="Pan J."/>
            <person name="Luo Z.H."/>
            <person name="Li M."/>
        </authorList>
    </citation>
    <scope>NUCLEOTIDE SEQUENCE [LARGE SCALE GENOMIC DNA]</scope>
    <source>
        <strain evidence="2">HyVt-389</strain>
    </source>
</reference>
<evidence type="ECO:0000313" key="2">
    <source>
        <dbReference type="EMBL" id="HEC68465.1"/>
    </source>
</evidence>
<dbReference type="EMBL" id="DRIH01000237">
    <property type="protein sequence ID" value="HEC68465.1"/>
    <property type="molecule type" value="Genomic_DNA"/>
</dbReference>
<protein>
    <submittedName>
        <fullName evidence="2">Ribonuclease HI family protein</fullName>
    </submittedName>
</protein>
<dbReference type="Pfam" id="PF13456">
    <property type="entry name" value="RVT_3"/>
    <property type="match status" value="1"/>
</dbReference>
<dbReference type="GO" id="GO:0004523">
    <property type="term" value="F:RNA-DNA hybrid ribonuclease activity"/>
    <property type="evidence" value="ECO:0007669"/>
    <property type="project" value="InterPro"/>
</dbReference>
<evidence type="ECO:0000259" key="1">
    <source>
        <dbReference type="PROSITE" id="PS50879"/>
    </source>
</evidence>
<organism evidence="2">
    <name type="scientific">Desulfofervidus auxilii</name>
    <dbReference type="NCBI Taxonomy" id="1621989"/>
    <lineage>
        <taxon>Bacteria</taxon>
        <taxon>Pseudomonadati</taxon>
        <taxon>Thermodesulfobacteriota</taxon>
        <taxon>Candidatus Desulfofervidia</taxon>
        <taxon>Candidatus Desulfofervidales</taxon>
        <taxon>Candidatus Desulfofervidaceae</taxon>
        <taxon>Candidatus Desulfofervidus</taxon>
    </lineage>
</organism>
<dbReference type="InterPro" id="IPR012337">
    <property type="entry name" value="RNaseH-like_sf"/>
</dbReference>
<name>A0A7C1ZMU3_DESA2</name>
<proteinExistence type="predicted"/>
<dbReference type="Proteomes" id="UP000885738">
    <property type="component" value="Unassembled WGS sequence"/>
</dbReference>
<dbReference type="AlphaFoldDB" id="A0A7C1ZMU3"/>
<comment type="caution">
    <text evidence="2">The sequence shown here is derived from an EMBL/GenBank/DDBJ whole genome shotgun (WGS) entry which is preliminary data.</text>
</comment>
<accession>A0A7C1ZMU3</accession>
<dbReference type="CDD" id="cd09279">
    <property type="entry name" value="RNase_HI_like"/>
    <property type="match status" value="1"/>
</dbReference>
<gene>
    <name evidence="2" type="ORF">ENI35_06645</name>
</gene>
<dbReference type="GO" id="GO:0003676">
    <property type="term" value="F:nucleic acid binding"/>
    <property type="evidence" value="ECO:0007669"/>
    <property type="project" value="InterPro"/>
</dbReference>
<dbReference type="InterPro" id="IPR002156">
    <property type="entry name" value="RNaseH_domain"/>
</dbReference>
<dbReference type="InterPro" id="IPR036397">
    <property type="entry name" value="RNaseH_sf"/>
</dbReference>
<dbReference type="PANTHER" id="PTHR48475:SF1">
    <property type="entry name" value="RNASE H TYPE-1 DOMAIN-CONTAINING PROTEIN"/>
    <property type="match status" value="1"/>
</dbReference>
<dbReference type="SUPFAM" id="SSF53098">
    <property type="entry name" value="Ribonuclease H-like"/>
    <property type="match status" value="1"/>
</dbReference>
<sequence length="141" mass="15914">MLVNQKRQNNRFYSLYTDGASHGNPGESGAGIVLVAPDGSIIVQKSVYLGKKTNNEAEYLALIWGLKTACQHGIKKLYIYMDAQLVVNHLKGIYKVKAENLKALHHEVKELLRQFCYEIYHIKREKNKLADKLANLAIKGS</sequence>
<dbReference type="FunFam" id="3.30.420.10:FF:000076">
    <property type="entry name" value="RBR-type E3 ubiquitin transferase"/>
    <property type="match status" value="1"/>
</dbReference>
<dbReference type="PANTHER" id="PTHR48475">
    <property type="entry name" value="RIBONUCLEASE H"/>
    <property type="match status" value="1"/>
</dbReference>
<dbReference type="PROSITE" id="PS50879">
    <property type="entry name" value="RNASE_H_1"/>
    <property type="match status" value="1"/>
</dbReference>